<evidence type="ECO:0000256" key="4">
    <source>
        <dbReference type="ARBA" id="ARBA00022618"/>
    </source>
</evidence>
<keyword evidence="8 9" id="KW-0131">Cell cycle</keyword>
<keyword evidence="4 9" id="KW-0132">Cell division</keyword>
<gene>
    <name evidence="9" type="primary">ftsE</name>
    <name evidence="11" type="ORF">DealDRAFT_2273</name>
</gene>
<dbReference type="InterPro" id="IPR003439">
    <property type="entry name" value="ABC_transporter-like_ATP-bd"/>
</dbReference>
<dbReference type="EMBL" id="ACJM01000012">
    <property type="protein sequence ID" value="EEG76825.1"/>
    <property type="molecule type" value="Genomic_DNA"/>
</dbReference>
<dbReference type="Pfam" id="PF00005">
    <property type="entry name" value="ABC_tran"/>
    <property type="match status" value="1"/>
</dbReference>
<comment type="similarity">
    <text evidence="1 9">Belongs to the ABC transporter superfamily.</text>
</comment>
<proteinExistence type="inferred from homology"/>
<dbReference type="InterPro" id="IPR015854">
    <property type="entry name" value="ABC_transpr_LolD-like"/>
</dbReference>
<dbReference type="STRING" id="555088.DealDRAFT_2273"/>
<sequence length="229" mass="25560">MIEIKEVSKHYNGSHAPALAGFSLQVEQGDFLFLVGPSGAGKSTLIKLIFREQTPSAGAVLFDGKSIADFKQNELLNHRRRIGMVFQDYRLLKQKTVYENVAFALEVIGSSPKEIRQKVPAAIEKVGLKGKENSFPTELSGGEQQRVGIARAIVKEPLMILADEPTGNLDRENARQLMSLFEDINREGTTVIIATHAWDMVDQMQKRVIALENGRLVRDEQRGSYGREH</sequence>
<dbReference type="PROSITE" id="PS00211">
    <property type="entry name" value="ABC_TRANSPORTER_1"/>
    <property type="match status" value="1"/>
</dbReference>
<dbReference type="AlphaFoldDB" id="C0GIG4"/>
<dbReference type="PROSITE" id="PS50893">
    <property type="entry name" value="ABC_TRANSPORTER_2"/>
    <property type="match status" value="1"/>
</dbReference>
<evidence type="ECO:0000256" key="8">
    <source>
        <dbReference type="ARBA" id="ARBA00023306"/>
    </source>
</evidence>
<dbReference type="PANTHER" id="PTHR24220:SF470">
    <property type="entry name" value="CELL DIVISION ATP-BINDING PROTEIN FTSE"/>
    <property type="match status" value="1"/>
</dbReference>
<comment type="subunit">
    <text evidence="9">Homodimer. Forms a membrane-associated complex with FtsX.</text>
</comment>
<dbReference type="GO" id="GO:0005524">
    <property type="term" value="F:ATP binding"/>
    <property type="evidence" value="ECO:0007669"/>
    <property type="project" value="UniProtKB-UniRule"/>
</dbReference>
<dbReference type="InterPro" id="IPR027417">
    <property type="entry name" value="P-loop_NTPase"/>
</dbReference>
<protein>
    <recommendedName>
        <fullName evidence="2 9">Cell division ATP-binding protein FtsE</fullName>
    </recommendedName>
</protein>
<dbReference type="GO" id="GO:0016887">
    <property type="term" value="F:ATP hydrolysis activity"/>
    <property type="evidence" value="ECO:0007669"/>
    <property type="project" value="InterPro"/>
</dbReference>
<accession>C0GIG4</accession>
<keyword evidence="6 9" id="KW-0067">ATP-binding</keyword>
<dbReference type="PANTHER" id="PTHR24220">
    <property type="entry name" value="IMPORT ATP-BINDING PROTEIN"/>
    <property type="match status" value="1"/>
</dbReference>
<keyword evidence="3 9" id="KW-1003">Cell membrane</keyword>
<dbReference type="FunFam" id="3.40.50.300:FF:000056">
    <property type="entry name" value="Cell division ATP-binding protein FtsE"/>
    <property type="match status" value="1"/>
</dbReference>
<evidence type="ECO:0000256" key="5">
    <source>
        <dbReference type="ARBA" id="ARBA00022741"/>
    </source>
</evidence>
<dbReference type="Gene3D" id="3.40.50.300">
    <property type="entry name" value="P-loop containing nucleotide triphosphate hydrolases"/>
    <property type="match status" value="1"/>
</dbReference>
<dbReference type="InterPro" id="IPR005286">
    <property type="entry name" value="Cell_div_FtsE"/>
</dbReference>
<keyword evidence="12" id="KW-1185">Reference proteome</keyword>
<dbReference type="GO" id="GO:0022857">
    <property type="term" value="F:transmembrane transporter activity"/>
    <property type="evidence" value="ECO:0007669"/>
    <property type="project" value="TreeGrafter"/>
</dbReference>
<dbReference type="eggNOG" id="COG2884">
    <property type="taxonomic scope" value="Bacteria"/>
</dbReference>
<name>C0GIG4_DETAL</name>
<dbReference type="OrthoDB" id="9810992at2"/>
<evidence type="ECO:0000256" key="9">
    <source>
        <dbReference type="RuleBase" id="RU365094"/>
    </source>
</evidence>
<dbReference type="RefSeq" id="WP_008517512.1">
    <property type="nucleotide sequence ID" value="NZ_ACJM01000012.1"/>
</dbReference>
<comment type="subcellular location">
    <subcellularLocation>
        <location evidence="9">Cell membrane</location>
        <topology evidence="9">Peripheral membrane protein</topology>
        <orientation evidence="9">Cytoplasmic side</orientation>
    </subcellularLocation>
</comment>
<dbReference type="InterPro" id="IPR003593">
    <property type="entry name" value="AAA+_ATPase"/>
</dbReference>
<dbReference type="NCBIfam" id="TIGR02673">
    <property type="entry name" value="FtsE"/>
    <property type="match status" value="1"/>
</dbReference>
<dbReference type="Proteomes" id="UP000006443">
    <property type="component" value="Unassembled WGS sequence"/>
</dbReference>
<dbReference type="GO" id="GO:0005886">
    <property type="term" value="C:plasma membrane"/>
    <property type="evidence" value="ECO:0007669"/>
    <property type="project" value="UniProtKB-SubCell"/>
</dbReference>
<organism evidence="11 12">
    <name type="scientific">Dethiobacter alkaliphilus AHT 1</name>
    <dbReference type="NCBI Taxonomy" id="555088"/>
    <lineage>
        <taxon>Bacteria</taxon>
        <taxon>Bacillati</taxon>
        <taxon>Bacillota</taxon>
        <taxon>Dethiobacteria</taxon>
        <taxon>Dethiobacterales</taxon>
        <taxon>Dethiobacteraceae</taxon>
        <taxon>Dethiobacter</taxon>
    </lineage>
</organism>
<dbReference type="SMART" id="SM00382">
    <property type="entry name" value="AAA"/>
    <property type="match status" value="1"/>
</dbReference>
<feature type="domain" description="ABC transporter" evidence="10">
    <location>
        <begin position="2"/>
        <end position="229"/>
    </location>
</feature>
<keyword evidence="7 9" id="KW-0472">Membrane</keyword>
<comment type="caution">
    <text evidence="11">The sequence shown here is derived from an EMBL/GenBank/DDBJ whole genome shotgun (WGS) entry which is preliminary data.</text>
</comment>
<evidence type="ECO:0000256" key="6">
    <source>
        <dbReference type="ARBA" id="ARBA00022840"/>
    </source>
</evidence>
<reference evidence="11 12" key="1">
    <citation type="submission" date="2009-02" db="EMBL/GenBank/DDBJ databases">
        <title>Sequencing of the draft genome and assembly of Dethiobacter alkaliphilus AHT 1.</title>
        <authorList>
            <consortium name="US DOE Joint Genome Institute (JGI-PGF)"/>
            <person name="Lucas S."/>
            <person name="Copeland A."/>
            <person name="Lapidus A."/>
            <person name="Glavina del Rio T."/>
            <person name="Dalin E."/>
            <person name="Tice H."/>
            <person name="Bruce D."/>
            <person name="Goodwin L."/>
            <person name="Pitluck S."/>
            <person name="Larimer F."/>
            <person name="Land M.L."/>
            <person name="Hauser L."/>
            <person name="Muyzer G."/>
        </authorList>
    </citation>
    <scope>NUCLEOTIDE SEQUENCE [LARGE SCALE GENOMIC DNA]</scope>
    <source>
        <strain evidence="11 12">AHT 1</strain>
    </source>
</reference>
<evidence type="ECO:0000256" key="3">
    <source>
        <dbReference type="ARBA" id="ARBA00022475"/>
    </source>
</evidence>
<dbReference type="GO" id="GO:0051301">
    <property type="term" value="P:cell division"/>
    <property type="evidence" value="ECO:0007669"/>
    <property type="project" value="UniProtKB-UniRule"/>
</dbReference>
<evidence type="ECO:0000256" key="7">
    <source>
        <dbReference type="ARBA" id="ARBA00023136"/>
    </source>
</evidence>
<keyword evidence="5 9" id="KW-0547">Nucleotide-binding</keyword>
<evidence type="ECO:0000256" key="1">
    <source>
        <dbReference type="ARBA" id="ARBA00005417"/>
    </source>
</evidence>
<evidence type="ECO:0000256" key="2">
    <source>
        <dbReference type="ARBA" id="ARBA00020019"/>
    </source>
</evidence>
<comment type="function">
    <text evidence="9">Part of the ABC transporter FtsEX involved in cellular division.</text>
</comment>
<evidence type="ECO:0000313" key="11">
    <source>
        <dbReference type="EMBL" id="EEG76825.1"/>
    </source>
</evidence>
<evidence type="ECO:0000259" key="10">
    <source>
        <dbReference type="PROSITE" id="PS50893"/>
    </source>
</evidence>
<dbReference type="SUPFAM" id="SSF52540">
    <property type="entry name" value="P-loop containing nucleoside triphosphate hydrolases"/>
    <property type="match status" value="1"/>
</dbReference>
<evidence type="ECO:0000313" key="12">
    <source>
        <dbReference type="Proteomes" id="UP000006443"/>
    </source>
</evidence>
<dbReference type="InterPro" id="IPR017871">
    <property type="entry name" value="ABC_transporter-like_CS"/>
</dbReference>